<dbReference type="Proteomes" id="UP000823990">
    <property type="component" value="Unassembled WGS sequence"/>
</dbReference>
<comment type="function">
    <text evidence="6">This is 1 of the proteins that bind and probably mediate the attachment of the 5S RNA into the large ribosomal subunit, where it forms part of the central protuberance. In the 70S ribosome it contacts protein S13 of the 30S subunit (bridge B1b), connecting the 2 subunits; this bridge is implicated in subunit movement. Contacts the P site tRNA; the 5S rRNA and some of its associated proteins might help stabilize positioning of ribosome-bound tRNAs.</text>
</comment>
<organism evidence="10 11">
    <name type="scientific">Candidatus Protoclostridium stercorigallinarum</name>
    <dbReference type="NCBI Taxonomy" id="2838741"/>
    <lineage>
        <taxon>Bacteria</taxon>
        <taxon>Bacillati</taxon>
        <taxon>Bacillota</taxon>
        <taxon>Clostridia</taxon>
        <taxon>Candidatus Protoclostridium</taxon>
    </lineage>
</organism>
<dbReference type="Pfam" id="PF00673">
    <property type="entry name" value="Ribosomal_L5_C"/>
    <property type="match status" value="1"/>
</dbReference>
<keyword evidence="6" id="KW-0820">tRNA-binding</keyword>
<keyword evidence="6" id="KW-0694">RNA-binding</keyword>
<dbReference type="InterPro" id="IPR002132">
    <property type="entry name" value="Ribosomal_uL5"/>
</dbReference>
<accession>A0A9D1PZV2</accession>
<dbReference type="FunFam" id="3.30.1440.10:FF:000001">
    <property type="entry name" value="50S ribosomal protein L5"/>
    <property type="match status" value="1"/>
</dbReference>
<evidence type="ECO:0000256" key="5">
    <source>
        <dbReference type="ARBA" id="ARBA00058604"/>
    </source>
</evidence>
<name>A0A9D1PZV2_9FIRM</name>
<keyword evidence="3 6" id="KW-0687">Ribonucleoprotein</keyword>
<evidence type="ECO:0000256" key="1">
    <source>
        <dbReference type="ARBA" id="ARBA00008553"/>
    </source>
</evidence>
<dbReference type="InterPro" id="IPR020929">
    <property type="entry name" value="Ribosomal_uL5_CS"/>
</dbReference>
<comment type="function">
    <text evidence="5">This is one of the proteins that bind and probably mediate the attachment of the 5S RNA into the large ribosomal subunit, where it forms part of the central protuberance. In the 70S ribosome it contacts protein S13 of the 30S subunit (bridge B1b), connecting the 2 subunits; this bridge is implicated in subunit movement. Contacts the P site tRNA; the 5S rRNA and some of its associated proteins might help stabilize positioning of ribosome-bound tRNAs.</text>
</comment>
<keyword evidence="2 6" id="KW-0689">Ribosomal protein</keyword>
<sequence length="163" mass="18087">MNERGYKNVMQVPKIDKIVVNMRLGDVKDNAKSIQTAIGELGQITGQKPVVCKAKKSVANFKVREGMTIGAKVTLRGLRAYEFFDKLVSIALPRVRDFRGISGKSFDGRGNYALGIKEQIIFTEISYELVEKLRGFDVAVITTAKTDDEAKALLTKLGMPFKN</sequence>
<dbReference type="InterPro" id="IPR020930">
    <property type="entry name" value="Ribosomal_uL5_bac-type"/>
</dbReference>
<dbReference type="GO" id="GO:0000049">
    <property type="term" value="F:tRNA binding"/>
    <property type="evidence" value="ECO:0007669"/>
    <property type="project" value="UniProtKB-UniRule"/>
</dbReference>
<dbReference type="GO" id="GO:1990904">
    <property type="term" value="C:ribonucleoprotein complex"/>
    <property type="evidence" value="ECO:0007669"/>
    <property type="project" value="UniProtKB-KW"/>
</dbReference>
<protein>
    <recommendedName>
        <fullName evidence="4 6">Large ribosomal subunit protein uL5</fullName>
    </recommendedName>
</protein>
<dbReference type="GO" id="GO:0003735">
    <property type="term" value="F:structural constituent of ribosome"/>
    <property type="evidence" value="ECO:0007669"/>
    <property type="project" value="InterPro"/>
</dbReference>
<dbReference type="GO" id="GO:0006412">
    <property type="term" value="P:translation"/>
    <property type="evidence" value="ECO:0007669"/>
    <property type="project" value="UniProtKB-UniRule"/>
</dbReference>
<dbReference type="GO" id="GO:0019843">
    <property type="term" value="F:rRNA binding"/>
    <property type="evidence" value="ECO:0007669"/>
    <property type="project" value="UniProtKB-UniRule"/>
</dbReference>
<gene>
    <name evidence="6 10" type="primary">rplE</name>
    <name evidence="10" type="ORF">H9892_04935</name>
</gene>
<evidence type="ECO:0000256" key="4">
    <source>
        <dbReference type="ARBA" id="ARBA00035245"/>
    </source>
</evidence>
<comment type="caution">
    <text evidence="10">The sequence shown here is derived from an EMBL/GenBank/DDBJ whole genome shotgun (WGS) entry which is preliminary data.</text>
</comment>
<dbReference type="Pfam" id="PF00281">
    <property type="entry name" value="Ribosomal_L5"/>
    <property type="match status" value="1"/>
</dbReference>
<reference evidence="10" key="1">
    <citation type="journal article" date="2021" name="PeerJ">
        <title>Extensive microbial diversity within the chicken gut microbiome revealed by metagenomics and culture.</title>
        <authorList>
            <person name="Gilroy R."/>
            <person name="Ravi A."/>
            <person name="Getino M."/>
            <person name="Pursley I."/>
            <person name="Horton D.L."/>
            <person name="Alikhan N.F."/>
            <person name="Baker D."/>
            <person name="Gharbi K."/>
            <person name="Hall N."/>
            <person name="Watson M."/>
            <person name="Adriaenssens E.M."/>
            <person name="Foster-Nyarko E."/>
            <person name="Jarju S."/>
            <person name="Secka A."/>
            <person name="Antonio M."/>
            <person name="Oren A."/>
            <person name="Chaudhuri R.R."/>
            <person name="La Ragione R."/>
            <person name="Hildebrand F."/>
            <person name="Pallen M.J."/>
        </authorList>
    </citation>
    <scope>NUCLEOTIDE SEQUENCE</scope>
    <source>
        <strain evidence="10">12435</strain>
    </source>
</reference>
<dbReference type="PIRSF" id="PIRSF002161">
    <property type="entry name" value="Ribosomal_L5"/>
    <property type="match status" value="1"/>
</dbReference>
<dbReference type="GO" id="GO:0005840">
    <property type="term" value="C:ribosome"/>
    <property type="evidence" value="ECO:0007669"/>
    <property type="project" value="UniProtKB-KW"/>
</dbReference>
<dbReference type="PROSITE" id="PS00358">
    <property type="entry name" value="RIBOSOMAL_L5"/>
    <property type="match status" value="1"/>
</dbReference>
<dbReference type="InterPro" id="IPR031309">
    <property type="entry name" value="Ribosomal_uL5_C"/>
</dbReference>
<feature type="domain" description="Large ribosomal subunit protein uL5 C-terminal" evidence="9">
    <location>
        <begin position="69"/>
        <end position="161"/>
    </location>
</feature>
<comment type="subunit">
    <text evidence="6">Part of the 50S ribosomal subunit; part of the 5S rRNA/L5/L18/L25 subcomplex. Contacts the 5S rRNA and the P site tRNA. Forms a bridge to the 30S subunit in the 70S ribosome.</text>
</comment>
<dbReference type="SUPFAM" id="SSF55282">
    <property type="entry name" value="RL5-like"/>
    <property type="match status" value="1"/>
</dbReference>
<feature type="domain" description="Large ribosomal subunit protein uL5 N-terminal" evidence="8">
    <location>
        <begin position="8"/>
        <end position="64"/>
    </location>
</feature>
<dbReference type="NCBIfam" id="NF000585">
    <property type="entry name" value="PRK00010.1"/>
    <property type="match status" value="1"/>
</dbReference>
<dbReference type="HAMAP" id="MF_01333_B">
    <property type="entry name" value="Ribosomal_uL5_B"/>
    <property type="match status" value="1"/>
</dbReference>
<dbReference type="InterPro" id="IPR031310">
    <property type="entry name" value="Ribosomal_uL5_N"/>
</dbReference>
<evidence type="ECO:0000256" key="7">
    <source>
        <dbReference type="RuleBase" id="RU003930"/>
    </source>
</evidence>
<dbReference type="PANTHER" id="PTHR11994">
    <property type="entry name" value="60S RIBOSOMAL PROTEIN L11-RELATED"/>
    <property type="match status" value="1"/>
</dbReference>
<evidence type="ECO:0000256" key="3">
    <source>
        <dbReference type="ARBA" id="ARBA00023274"/>
    </source>
</evidence>
<evidence type="ECO:0000313" key="11">
    <source>
        <dbReference type="Proteomes" id="UP000823990"/>
    </source>
</evidence>
<evidence type="ECO:0000256" key="6">
    <source>
        <dbReference type="HAMAP-Rule" id="MF_01333"/>
    </source>
</evidence>
<evidence type="ECO:0000256" key="2">
    <source>
        <dbReference type="ARBA" id="ARBA00022980"/>
    </source>
</evidence>
<dbReference type="AlphaFoldDB" id="A0A9D1PZV2"/>
<reference evidence="10" key="2">
    <citation type="submission" date="2021-04" db="EMBL/GenBank/DDBJ databases">
        <authorList>
            <person name="Gilroy R."/>
        </authorList>
    </citation>
    <scope>NUCLEOTIDE SEQUENCE</scope>
    <source>
        <strain evidence="10">12435</strain>
    </source>
</reference>
<dbReference type="InterPro" id="IPR022803">
    <property type="entry name" value="Ribosomal_uL5_dom_sf"/>
</dbReference>
<evidence type="ECO:0000259" key="8">
    <source>
        <dbReference type="Pfam" id="PF00281"/>
    </source>
</evidence>
<proteinExistence type="inferred from homology"/>
<keyword evidence="6" id="KW-0699">rRNA-binding</keyword>
<evidence type="ECO:0000259" key="9">
    <source>
        <dbReference type="Pfam" id="PF00673"/>
    </source>
</evidence>
<evidence type="ECO:0000313" key="10">
    <source>
        <dbReference type="EMBL" id="HIW02665.1"/>
    </source>
</evidence>
<dbReference type="EMBL" id="DXHS01000076">
    <property type="protein sequence ID" value="HIW02665.1"/>
    <property type="molecule type" value="Genomic_DNA"/>
</dbReference>
<comment type="similarity">
    <text evidence="1 6 7">Belongs to the universal ribosomal protein uL5 family.</text>
</comment>
<dbReference type="Gene3D" id="3.30.1440.10">
    <property type="match status" value="1"/>
</dbReference>